<name>A0AAV9BYB2_ACOGR</name>
<dbReference type="AlphaFoldDB" id="A0AAV9BYB2"/>
<accession>A0AAV9BYB2</accession>
<organism evidence="1 2">
    <name type="scientific">Acorus gramineus</name>
    <name type="common">Dwarf sweet flag</name>
    <dbReference type="NCBI Taxonomy" id="55184"/>
    <lineage>
        <taxon>Eukaryota</taxon>
        <taxon>Viridiplantae</taxon>
        <taxon>Streptophyta</taxon>
        <taxon>Embryophyta</taxon>
        <taxon>Tracheophyta</taxon>
        <taxon>Spermatophyta</taxon>
        <taxon>Magnoliopsida</taxon>
        <taxon>Liliopsida</taxon>
        <taxon>Acoraceae</taxon>
        <taxon>Acorus</taxon>
    </lineage>
</organism>
<proteinExistence type="predicted"/>
<sequence length="56" mass="6805">METLTEIFKGFEKVRVYRIRVKVKIIGTMSQFDISHRIVMIISYYDEHLIIRFVKI</sequence>
<dbReference type="EMBL" id="JAUJYN010000001">
    <property type="protein sequence ID" value="KAK1281442.1"/>
    <property type="molecule type" value="Genomic_DNA"/>
</dbReference>
<evidence type="ECO:0000313" key="2">
    <source>
        <dbReference type="Proteomes" id="UP001179952"/>
    </source>
</evidence>
<keyword evidence="2" id="KW-1185">Reference proteome</keyword>
<reference evidence="1" key="1">
    <citation type="journal article" date="2023" name="Nat. Commun.">
        <title>Diploid and tetraploid genomes of Acorus and the evolution of monocots.</title>
        <authorList>
            <person name="Ma L."/>
            <person name="Liu K.W."/>
            <person name="Li Z."/>
            <person name="Hsiao Y.Y."/>
            <person name="Qi Y."/>
            <person name="Fu T."/>
            <person name="Tang G.D."/>
            <person name="Zhang D."/>
            <person name="Sun W.H."/>
            <person name="Liu D.K."/>
            <person name="Li Y."/>
            <person name="Chen G.Z."/>
            <person name="Liu X.D."/>
            <person name="Liao X.Y."/>
            <person name="Jiang Y.T."/>
            <person name="Yu X."/>
            <person name="Hao Y."/>
            <person name="Huang J."/>
            <person name="Zhao X.W."/>
            <person name="Ke S."/>
            <person name="Chen Y.Y."/>
            <person name="Wu W.L."/>
            <person name="Hsu J.L."/>
            <person name="Lin Y.F."/>
            <person name="Huang M.D."/>
            <person name="Li C.Y."/>
            <person name="Huang L."/>
            <person name="Wang Z.W."/>
            <person name="Zhao X."/>
            <person name="Zhong W.Y."/>
            <person name="Peng D.H."/>
            <person name="Ahmad S."/>
            <person name="Lan S."/>
            <person name="Zhang J.S."/>
            <person name="Tsai W.C."/>
            <person name="Van de Peer Y."/>
            <person name="Liu Z.J."/>
        </authorList>
    </citation>
    <scope>NUCLEOTIDE SEQUENCE</scope>
    <source>
        <strain evidence="1">SCP</strain>
    </source>
</reference>
<protein>
    <submittedName>
        <fullName evidence="1">Uncharacterized protein</fullName>
    </submittedName>
</protein>
<evidence type="ECO:0000313" key="1">
    <source>
        <dbReference type="EMBL" id="KAK1281442.1"/>
    </source>
</evidence>
<reference evidence="1" key="2">
    <citation type="submission" date="2023-06" db="EMBL/GenBank/DDBJ databases">
        <authorList>
            <person name="Ma L."/>
            <person name="Liu K.-W."/>
            <person name="Li Z."/>
            <person name="Hsiao Y.-Y."/>
            <person name="Qi Y."/>
            <person name="Fu T."/>
            <person name="Tang G."/>
            <person name="Zhang D."/>
            <person name="Sun W.-H."/>
            <person name="Liu D.-K."/>
            <person name="Li Y."/>
            <person name="Chen G.-Z."/>
            <person name="Liu X.-D."/>
            <person name="Liao X.-Y."/>
            <person name="Jiang Y.-T."/>
            <person name="Yu X."/>
            <person name="Hao Y."/>
            <person name="Huang J."/>
            <person name="Zhao X.-W."/>
            <person name="Ke S."/>
            <person name="Chen Y.-Y."/>
            <person name="Wu W.-L."/>
            <person name="Hsu J.-L."/>
            <person name="Lin Y.-F."/>
            <person name="Huang M.-D."/>
            <person name="Li C.-Y."/>
            <person name="Huang L."/>
            <person name="Wang Z.-W."/>
            <person name="Zhao X."/>
            <person name="Zhong W.-Y."/>
            <person name="Peng D.-H."/>
            <person name="Ahmad S."/>
            <person name="Lan S."/>
            <person name="Zhang J.-S."/>
            <person name="Tsai W.-C."/>
            <person name="Van De Peer Y."/>
            <person name="Liu Z.-J."/>
        </authorList>
    </citation>
    <scope>NUCLEOTIDE SEQUENCE</scope>
    <source>
        <strain evidence="1">SCP</strain>
        <tissue evidence="1">Leaves</tissue>
    </source>
</reference>
<dbReference type="Proteomes" id="UP001179952">
    <property type="component" value="Unassembled WGS sequence"/>
</dbReference>
<comment type="caution">
    <text evidence="1">The sequence shown here is derived from an EMBL/GenBank/DDBJ whole genome shotgun (WGS) entry which is preliminary data.</text>
</comment>
<gene>
    <name evidence="1" type="ORF">QJS04_geneDACA014234</name>
</gene>